<proteinExistence type="predicted"/>
<keyword evidence="2" id="KW-1185">Reference proteome</keyword>
<comment type="caution">
    <text evidence="1">The sequence shown here is derived from an EMBL/GenBank/DDBJ whole genome shotgun (WGS) entry which is preliminary data.</text>
</comment>
<accession>Q7RR69</accession>
<evidence type="ECO:0000313" key="2">
    <source>
        <dbReference type="Proteomes" id="UP000008553"/>
    </source>
</evidence>
<sequence length="26" mass="3147">TAFKRKAKKYKEENESLIYDSKRVTI</sequence>
<protein>
    <submittedName>
        <fullName evidence="1">Uncharacterized protein</fullName>
    </submittedName>
</protein>
<name>Q7RR69_PLAYO</name>
<organism evidence="1 2">
    <name type="scientific">Plasmodium yoelii yoelii</name>
    <dbReference type="NCBI Taxonomy" id="73239"/>
    <lineage>
        <taxon>Eukaryota</taxon>
        <taxon>Sar</taxon>
        <taxon>Alveolata</taxon>
        <taxon>Apicomplexa</taxon>
        <taxon>Aconoidasida</taxon>
        <taxon>Haemosporida</taxon>
        <taxon>Plasmodiidae</taxon>
        <taxon>Plasmodium</taxon>
        <taxon>Plasmodium (Vinckeia)</taxon>
    </lineage>
</organism>
<evidence type="ECO:0000313" key="1">
    <source>
        <dbReference type="EMBL" id="EAA19000.1"/>
    </source>
</evidence>
<reference evidence="1 2" key="1">
    <citation type="journal article" date="2002" name="Nature">
        <title>Genome sequence and comparative analysis of the model rodent malaria parasite Plasmodium yoelii yoelii.</title>
        <authorList>
            <person name="Carlton J.M."/>
            <person name="Angiuoli S.V."/>
            <person name="Suh B.B."/>
            <person name="Kooij T.W."/>
            <person name="Pertea M."/>
            <person name="Silva J.C."/>
            <person name="Ermolaeva M.D."/>
            <person name="Allen J.E."/>
            <person name="Selengut J.D."/>
            <person name="Koo H.L."/>
            <person name="Peterson J.D."/>
            <person name="Pop M."/>
            <person name="Kosack D.S."/>
            <person name="Shumway M.F."/>
            <person name="Bidwell S.L."/>
            <person name="Shallom S.J."/>
            <person name="van Aken S.E."/>
            <person name="Riedmuller S.B."/>
            <person name="Feldblyum T.V."/>
            <person name="Cho J.K."/>
            <person name="Quackenbush J."/>
            <person name="Sedegah M."/>
            <person name="Shoaibi A."/>
            <person name="Cummings L.M."/>
            <person name="Florens L."/>
            <person name="Yates J.R."/>
            <person name="Raine J.D."/>
            <person name="Sinden R.E."/>
            <person name="Harris M.A."/>
            <person name="Cunningham D.A."/>
            <person name="Preiser P.R."/>
            <person name="Bergman L.W."/>
            <person name="Vaidya A.B."/>
            <person name="van Lin L.H."/>
            <person name="Janse C.J."/>
            <person name="Waters A.P."/>
            <person name="Smith H.O."/>
            <person name="White O.R."/>
            <person name="Salzberg S.L."/>
            <person name="Venter J.C."/>
            <person name="Fraser C.M."/>
            <person name="Hoffman S.L."/>
            <person name="Gardner M.J."/>
            <person name="Carucci D.J."/>
        </authorList>
    </citation>
    <scope>NUCLEOTIDE SEQUENCE [LARGE SCALE GENOMIC DNA]</scope>
    <source>
        <strain evidence="1 2">17XNL</strain>
    </source>
</reference>
<gene>
    <name evidence="1" type="ORF">PY00865</name>
</gene>
<dbReference type="AlphaFoldDB" id="Q7RR69"/>
<dbReference type="InParanoid" id="Q7RR69"/>
<dbReference type="EMBL" id="AABL01000232">
    <property type="protein sequence ID" value="EAA19000.1"/>
    <property type="molecule type" value="Genomic_DNA"/>
</dbReference>
<feature type="non-terminal residue" evidence="1">
    <location>
        <position position="1"/>
    </location>
</feature>
<dbReference type="Proteomes" id="UP000008553">
    <property type="component" value="Unassembled WGS sequence"/>
</dbReference>
<dbReference type="PaxDb" id="73239-Q7RR69"/>